<evidence type="ECO:0000256" key="1">
    <source>
        <dbReference type="ARBA" id="ARBA00007532"/>
    </source>
</evidence>
<dbReference type="PROSITE" id="PS00076">
    <property type="entry name" value="PYRIDINE_REDOX_1"/>
    <property type="match status" value="1"/>
</dbReference>
<dbReference type="GO" id="GO:0004148">
    <property type="term" value="F:dihydrolipoyl dehydrogenase (NADH) activity"/>
    <property type="evidence" value="ECO:0007669"/>
    <property type="project" value="UniProtKB-EC"/>
</dbReference>
<evidence type="ECO:0000313" key="15">
    <source>
        <dbReference type="EMBL" id="VDN55677.1"/>
    </source>
</evidence>
<evidence type="ECO:0000256" key="8">
    <source>
        <dbReference type="ARBA" id="ARBA00049187"/>
    </source>
</evidence>
<feature type="domain" description="Pyridine nucleotide-disulphide oxidoreductase dimerisation" evidence="13">
    <location>
        <begin position="344"/>
        <end position="452"/>
    </location>
</feature>
<dbReference type="InterPro" id="IPR001100">
    <property type="entry name" value="Pyr_nuc-diS_OxRdtase"/>
</dbReference>
<dbReference type="InterPro" id="IPR006258">
    <property type="entry name" value="Lipoamide_DH"/>
</dbReference>
<comment type="catalytic activity">
    <reaction evidence="8 12">
        <text>N(6)-[(R)-dihydrolipoyl]-L-lysyl-[protein] + NAD(+) = N(6)-[(R)-lipoyl]-L-lysyl-[protein] + NADH + H(+)</text>
        <dbReference type="Rhea" id="RHEA:15045"/>
        <dbReference type="Rhea" id="RHEA-COMP:10474"/>
        <dbReference type="Rhea" id="RHEA-COMP:10475"/>
        <dbReference type="ChEBI" id="CHEBI:15378"/>
        <dbReference type="ChEBI" id="CHEBI:57540"/>
        <dbReference type="ChEBI" id="CHEBI:57945"/>
        <dbReference type="ChEBI" id="CHEBI:83099"/>
        <dbReference type="ChEBI" id="CHEBI:83100"/>
        <dbReference type="EC" id="1.8.1.4"/>
    </reaction>
</comment>
<dbReference type="PRINTS" id="PR00411">
    <property type="entry name" value="PNDRDTASEI"/>
</dbReference>
<evidence type="ECO:0000256" key="3">
    <source>
        <dbReference type="ARBA" id="ARBA00022827"/>
    </source>
</evidence>
<accession>A0A0N4U3I5</accession>
<evidence type="ECO:0000313" key="16">
    <source>
        <dbReference type="Proteomes" id="UP000038040"/>
    </source>
</evidence>
<dbReference type="GO" id="GO:0050660">
    <property type="term" value="F:flavin adenine dinucleotide binding"/>
    <property type="evidence" value="ECO:0007669"/>
    <property type="project" value="InterPro"/>
</dbReference>
<feature type="domain" description="FAD/NAD(P)-binding" evidence="14">
    <location>
        <begin position="2"/>
        <end position="325"/>
    </location>
</feature>
<feature type="binding site" evidence="10">
    <location>
        <begin position="139"/>
        <end position="141"/>
    </location>
    <ligand>
        <name>FAD</name>
        <dbReference type="ChEBI" id="CHEBI:57692"/>
    </ligand>
</feature>
<name>A0A0N4U3I5_DRAME</name>
<evidence type="ECO:0000256" key="9">
    <source>
        <dbReference type="PIRSR" id="PIRSR000350-2"/>
    </source>
</evidence>
<comment type="cofactor">
    <cofactor evidence="10 12">
        <name>FAD</name>
        <dbReference type="ChEBI" id="CHEBI:57692"/>
    </cofactor>
    <text evidence="10 12">Binds 1 FAD per subunit.</text>
</comment>
<evidence type="ECO:0000313" key="18">
    <source>
        <dbReference type="WBParaSite" id="DME_0000129001-mRNA-1"/>
    </source>
</evidence>
<feature type="binding site" evidence="10">
    <location>
        <position position="46"/>
    </location>
    <ligand>
        <name>FAD</name>
        <dbReference type="ChEBI" id="CHEBI:57692"/>
    </ligand>
</feature>
<reference evidence="18" key="1">
    <citation type="submission" date="2016-04" db="UniProtKB">
        <authorList>
            <consortium name="WormBaseParasite"/>
        </authorList>
    </citation>
    <scope>IDENTIFICATION</scope>
</reference>
<dbReference type="Pfam" id="PF02852">
    <property type="entry name" value="Pyr_redox_dim"/>
    <property type="match status" value="1"/>
</dbReference>
<dbReference type="InterPro" id="IPR012999">
    <property type="entry name" value="Pyr_OxRdtase_I_AS"/>
</dbReference>
<dbReference type="Pfam" id="PF07992">
    <property type="entry name" value="Pyr_redox_2"/>
    <property type="match status" value="1"/>
</dbReference>
<dbReference type="GO" id="GO:0045252">
    <property type="term" value="C:oxoglutarate dehydrogenase complex"/>
    <property type="evidence" value="ECO:0007669"/>
    <property type="project" value="TreeGrafter"/>
</dbReference>
<feature type="binding site" evidence="10">
    <location>
        <position position="199"/>
    </location>
    <ligand>
        <name>NAD(+)</name>
        <dbReference type="ChEBI" id="CHEBI:57540"/>
    </ligand>
</feature>
<evidence type="ECO:0000256" key="12">
    <source>
        <dbReference type="RuleBase" id="RU003692"/>
    </source>
</evidence>
<reference evidence="15 17" key="2">
    <citation type="submission" date="2018-11" db="EMBL/GenBank/DDBJ databases">
        <authorList>
            <consortium name="Pathogen Informatics"/>
        </authorList>
    </citation>
    <scope>NUCLEOTIDE SEQUENCE [LARGE SCALE GENOMIC DNA]</scope>
</reference>
<feature type="binding site" evidence="10">
    <location>
        <position position="110"/>
    </location>
    <ligand>
        <name>FAD</name>
        <dbReference type="ChEBI" id="CHEBI:57692"/>
    </ligand>
</feature>
<dbReference type="SUPFAM" id="SSF55424">
    <property type="entry name" value="FAD/NAD-linked reductases, dimerisation (C-terminal) domain"/>
    <property type="match status" value="1"/>
</dbReference>
<feature type="binding site" evidence="10">
    <location>
        <begin position="176"/>
        <end position="183"/>
    </location>
    <ligand>
        <name>NAD(+)</name>
        <dbReference type="ChEBI" id="CHEBI:57540"/>
    </ligand>
</feature>
<feature type="binding site" evidence="10">
    <location>
        <position position="269"/>
    </location>
    <ligand>
        <name>NAD(+)</name>
        <dbReference type="ChEBI" id="CHEBI:57540"/>
    </ligand>
</feature>
<dbReference type="GO" id="GO:0045333">
    <property type="term" value="P:cellular respiration"/>
    <property type="evidence" value="ECO:0007669"/>
    <property type="project" value="UniProtKB-ARBA"/>
</dbReference>
<dbReference type="PANTHER" id="PTHR22912:SF151">
    <property type="entry name" value="DIHYDROLIPOYL DEHYDROGENASE, MITOCHONDRIAL"/>
    <property type="match status" value="1"/>
</dbReference>
<dbReference type="AlphaFoldDB" id="A0A0N4U3I5"/>
<dbReference type="InterPro" id="IPR050151">
    <property type="entry name" value="Class-I_Pyr_Nuc-Dis_Oxidored"/>
</dbReference>
<evidence type="ECO:0000256" key="10">
    <source>
        <dbReference type="PIRSR" id="PIRSR000350-3"/>
    </source>
</evidence>
<feature type="binding site" evidence="10">
    <location>
        <position position="310"/>
    </location>
    <ligand>
        <name>FAD</name>
        <dbReference type="ChEBI" id="CHEBI:57692"/>
    </ligand>
</feature>
<feature type="binding site" evidence="10">
    <location>
        <begin position="316"/>
        <end position="319"/>
    </location>
    <ligand>
        <name>FAD</name>
        <dbReference type="ChEBI" id="CHEBI:57692"/>
    </ligand>
</feature>
<evidence type="ECO:0000256" key="6">
    <source>
        <dbReference type="ARBA" id="ARBA00023157"/>
    </source>
</evidence>
<dbReference type="PANTHER" id="PTHR22912">
    <property type="entry name" value="DISULFIDE OXIDOREDUCTASE"/>
    <property type="match status" value="1"/>
</dbReference>
<keyword evidence="6" id="KW-1015">Disulfide bond</keyword>
<keyword evidence="3 10" id="KW-0274">FAD</keyword>
<sequence>MVVIGAGPGGYVAAIKAAQIGMKTYCIEKDATLGGTCLNIGCIPSKSLLHSSHLYHMAKHGYLNERGIEVAPTLNLGKMMATKVASVKALTSGIAMLFKANNVESINGIGTIVGPNQVDVKKADGSTMSILARNILIATGSEVMPFPGIDIDEKQIISSTGALSLEKVPQKMVVIGAGVIGTELGSVWQRLGAEITVVEFLGHAGGLGIDMEVAKLFQKTLSKQGMKFMMETKVTGAEKIGGKIFVHVENAKSGNSQTLEADALLVSIGRKPYTAELGLENVGIKLDSKGRVPVDERFRTLIPSIFAIGDVIEGPMLAHKAEDEGILCVEGIAGGSTHIDYSCIPSVIYTHPEIAWVGKSEEKIKEENVPYKIGKFPFVANSRAKTMGETDGFVKVIGHKGTDRILGIHIVGPNAGEMIAEAVLAMEYGASCEDIARVCHPHPTLSEAFREANLHAYFGKAINII</sequence>
<dbReference type="GO" id="GO:0006103">
    <property type="term" value="P:2-oxoglutarate metabolic process"/>
    <property type="evidence" value="ECO:0007669"/>
    <property type="project" value="TreeGrafter"/>
</dbReference>
<keyword evidence="5 10" id="KW-0520">NAD</keyword>
<dbReference type="GO" id="GO:0045254">
    <property type="term" value="C:pyruvate dehydrogenase complex"/>
    <property type="evidence" value="ECO:0007669"/>
    <property type="project" value="UniProtKB-ARBA"/>
</dbReference>
<dbReference type="WBParaSite" id="DME_0000129001-mRNA-1">
    <property type="protein sequence ID" value="DME_0000129001-mRNA-1"/>
    <property type="gene ID" value="DME_0000129001"/>
</dbReference>
<dbReference type="SUPFAM" id="SSF51905">
    <property type="entry name" value="FAD/NAD(P)-binding domain"/>
    <property type="match status" value="1"/>
</dbReference>
<dbReference type="Proteomes" id="UP000038040">
    <property type="component" value="Unplaced"/>
</dbReference>
<proteinExistence type="inferred from homology"/>
<dbReference type="FunFam" id="3.30.390.30:FF:000001">
    <property type="entry name" value="Dihydrolipoyl dehydrogenase"/>
    <property type="match status" value="1"/>
</dbReference>
<keyword evidence="17" id="KW-1185">Reference proteome</keyword>
<evidence type="ECO:0000259" key="14">
    <source>
        <dbReference type="Pfam" id="PF07992"/>
    </source>
</evidence>
<gene>
    <name evidence="15" type="ORF">DME_LOCUS5650</name>
</gene>
<comment type="similarity">
    <text evidence="1 12">Belongs to the class-I pyridine nucleotide-disulfide oxidoreductase family.</text>
</comment>
<dbReference type="PRINTS" id="PR00368">
    <property type="entry name" value="FADPNR"/>
</dbReference>
<keyword evidence="10" id="KW-0547">Nucleotide-binding</keyword>
<evidence type="ECO:0000259" key="13">
    <source>
        <dbReference type="Pfam" id="PF02852"/>
    </source>
</evidence>
<evidence type="ECO:0000256" key="5">
    <source>
        <dbReference type="ARBA" id="ARBA00023027"/>
    </source>
</evidence>
<dbReference type="GO" id="GO:0005739">
    <property type="term" value="C:mitochondrion"/>
    <property type="evidence" value="ECO:0007669"/>
    <property type="project" value="TreeGrafter"/>
</dbReference>
<evidence type="ECO:0000256" key="4">
    <source>
        <dbReference type="ARBA" id="ARBA00023002"/>
    </source>
</evidence>
<keyword evidence="2 12" id="KW-0285">Flavoprotein</keyword>
<dbReference type="Gene3D" id="3.30.390.30">
    <property type="match status" value="1"/>
</dbReference>
<dbReference type="InterPro" id="IPR016156">
    <property type="entry name" value="FAD/NAD-linked_Rdtase_dimer_sf"/>
</dbReference>
<evidence type="ECO:0000256" key="2">
    <source>
        <dbReference type="ARBA" id="ARBA00022630"/>
    </source>
</evidence>
<dbReference type="PIRSF" id="PIRSF000350">
    <property type="entry name" value="Mercury_reductase_MerA"/>
    <property type="match status" value="1"/>
</dbReference>
<dbReference type="EC" id="1.8.1.4" evidence="12"/>
<dbReference type="InterPro" id="IPR036188">
    <property type="entry name" value="FAD/NAD-bd_sf"/>
</dbReference>
<dbReference type="Proteomes" id="UP000274756">
    <property type="component" value="Unassembled WGS sequence"/>
</dbReference>
<dbReference type="FunFam" id="3.50.50.60:FF:000025">
    <property type="entry name" value="Dihydrolipoyl dehydrogenase"/>
    <property type="match status" value="1"/>
</dbReference>
<dbReference type="Gene3D" id="3.50.50.60">
    <property type="entry name" value="FAD/NAD(P)-binding domain"/>
    <property type="match status" value="2"/>
</dbReference>
<protein>
    <recommendedName>
        <fullName evidence="12">Dihydrolipoyl dehydrogenase</fullName>
        <ecNumber evidence="12">1.8.1.4</ecNumber>
    </recommendedName>
</protein>
<dbReference type="InterPro" id="IPR004099">
    <property type="entry name" value="Pyr_nucl-diS_OxRdtase_dimer"/>
</dbReference>
<evidence type="ECO:0000313" key="17">
    <source>
        <dbReference type="Proteomes" id="UP000274756"/>
    </source>
</evidence>
<keyword evidence="4 12" id="KW-0560">Oxidoreductase</keyword>
<feature type="active site" description="Proton acceptor" evidence="9">
    <location>
        <position position="442"/>
    </location>
</feature>
<dbReference type="STRING" id="318479.A0A0N4U3I5"/>
<dbReference type="NCBIfam" id="TIGR01350">
    <property type="entry name" value="lipoamide_DH"/>
    <property type="match status" value="1"/>
</dbReference>
<evidence type="ECO:0000256" key="7">
    <source>
        <dbReference type="ARBA" id="ARBA00023284"/>
    </source>
</evidence>
<dbReference type="InterPro" id="IPR023753">
    <property type="entry name" value="FAD/NAD-binding_dom"/>
</dbReference>
<comment type="miscellaneous">
    <text evidence="12">The active site is a redox-active disulfide bond.</text>
</comment>
<dbReference type="OrthoDB" id="361797at2759"/>
<keyword evidence="7 12" id="KW-0676">Redox-active center</keyword>
<dbReference type="EMBL" id="UYYG01001153">
    <property type="protein sequence ID" value="VDN55677.1"/>
    <property type="molecule type" value="Genomic_DNA"/>
</dbReference>
<organism evidence="16 18">
    <name type="scientific">Dracunculus medinensis</name>
    <name type="common">Guinea worm</name>
    <dbReference type="NCBI Taxonomy" id="318479"/>
    <lineage>
        <taxon>Eukaryota</taxon>
        <taxon>Metazoa</taxon>
        <taxon>Ecdysozoa</taxon>
        <taxon>Nematoda</taxon>
        <taxon>Chromadorea</taxon>
        <taxon>Rhabditida</taxon>
        <taxon>Spirurina</taxon>
        <taxon>Dracunculoidea</taxon>
        <taxon>Dracunculidae</taxon>
        <taxon>Dracunculus</taxon>
    </lineage>
</organism>
<evidence type="ECO:0000256" key="11">
    <source>
        <dbReference type="PIRSR" id="PIRSR000350-4"/>
    </source>
</evidence>
<feature type="disulfide bond" description="Redox-active" evidence="11">
    <location>
        <begin position="37"/>
        <end position="42"/>
    </location>
</feature>